<name>A0AAV5UYJ6_9BILA</name>
<evidence type="ECO:0000313" key="2">
    <source>
        <dbReference type="Proteomes" id="UP001432322"/>
    </source>
</evidence>
<comment type="caution">
    <text evidence="1">The sequence shown here is derived from an EMBL/GenBank/DDBJ whole genome shotgun (WGS) entry which is preliminary data.</text>
</comment>
<dbReference type="Proteomes" id="UP001432322">
    <property type="component" value="Unassembled WGS sequence"/>
</dbReference>
<organism evidence="1 2">
    <name type="scientific">Pristionchus fissidentatus</name>
    <dbReference type="NCBI Taxonomy" id="1538716"/>
    <lineage>
        <taxon>Eukaryota</taxon>
        <taxon>Metazoa</taxon>
        <taxon>Ecdysozoa</taxon>
        <taxon>Nematoda</taxon>
        <taxon>Chromadorea</taxon>
        <taxon>Rhabditida</taxon>
        <taxon>Rhabditina</taxon>
        <taxon>Diplogasteromorpha</taxon>
        <taxon>Diplogasteroidea</taxon>
        <taxon>Neodiplogasteridae</taxon>
        <taxon>Pristionchus</taxon>
    </lineage>
</organism>
<sequence>TRMIIREGIQMPKKSTGHLKHDEKIWLNSCRLCGIKDSVTGKNWCDKCCGQLSIKVGDPIDTHENLTKVLTFRAIMMNEKCRQVKMDHRLLDQKISLDMEKLIEEGAHLYELVAICRILGIERELTKKSYKNDKYRMKWWEGSLHTSLLLAMRTDGD</sequence>
<proteinExistence type="predicted"/>
<accession>A0AAV5UYJ6</accession>
<feature type="non-terminal residue" evidence="1">
    <location>
        <position position="1"/>
    </location>
</feature>
<dbReference type="AlphaFoldDB" id="A0AAV5UYJ6"/>
<feature type="non-terminal residue" evidence="1">
    <location>
        <position position="157"/>
    </location>
</feature>
<evidence type="ECO:0000313" key="1">
    <source>
        <dbReference type="EMBL" id="GMT11288.1"/>
    </source>
</evidence>
<keyword evidence="2" id="KW-1185">Reference proteome</keyword>
<protein>
    <submittedName>
        <fullName evidence="1">Uncharacterized protein</fullName>
    </submittedName>
</protein>
<gene>
    <name evidence="1" type="ORF">PFISCL1PPCAC_2585</name>
</gene>
<dbReference type="EMBL" id="BTSY01000001">
    <property type="protein sequence ID" value="GMT11288.1"/>
    <property type="molecule type" value="Genomic_DNA"/>
</dbReference>
<reference evidence="1" key="1">
    <citation type="submission" date="2023-10" db="EMBL/GenBank/DDBJ databases">
        <title>Genome assembly of Pristionchus species.</title>
        <authorList>
            <person name="Yoshida K."/>
            <person name="Sommer R.J."/>
        </authorList>
    </citation>
    <scope>NUCLEOTIDE SEQUENCE</scope>
    <source>
        <strain evidence="1">RS5133</strain>
    </source>
</reference>